<dbReference type="SUPFAM" id="SSF53254">
    <property type="entry name" value="Phosphoglycerate mutase-like"/>
    <property type="match status" value="1"/>
</dbReference>
<sequence length="183" mass="20615">MNNSLLDLLRGGGYILYVRHGEATVGEDQPYLNFLYCFTQRNLSEMGRRQAIYYGQILRNLRIPINYPVLTSPFCRTIETAQLAFGRSNVQIDPFWFEVYKLSGSISAAEQRRILGSFQSRLEVIPPQGSNKVIIAHSFPEGIGLGQIPNMGTVIVRPRGQGNGYEIISKLSLSDLVNLGRYR</sequence>
<accession>A0A1L5FA14</accession>
<evidence type="ECO:0000313" key="2">
    <source>
        <dbReference type="Proteomes" id="UP000184604"/>
    </source>
</evidence>
<organism evidence="1 2">
    <name type="scientific">Clostridium kluyveri</name>
    <dbReference type="NCBI Taxonomy" id="1534"/>
    <lineage>
        <taxon>Bacteria</taxon>
        <taxon>Bacillati</taxon>
        <taxon>Bacillota</taxon>
        <taxon>Clostridia</taxon>
        <taxon>Eubacteriales</taxon>
        <taxon>Clostridiaceae</taxon>
        <taxon>Clostridium</taxon>
    </lineage>
</organism>
<dbReference type="Proteomes" id="UP000184604">
    <property type="component" value="Chromosome"/>
</dbReference>
<protein>
    <submittedName>
        <fullName evidence="1">Histidine phosphatase family protein</fullName>
    </submittedName>
</protein>
<dbReference type="AlphaFoldDB" id="A0A1L5FA14"/>
<dbReference type="OrthoDB" id="2237472at2"/>
<dbReference type="InterPro" id="IPR029033">
    <property type="entry name" value="His_PPase_superfam"/>
</dbReference>
<dbReference type="EMBL" id="CP018335">
    <property type="protein sequence ID" value="APM39844.1"/>
    <property type="molecule type" value="Genomic_DNA"/>
</dbReference>
<name>A0A1L5FA14_CLOKL</name>
<dbReference type="CDD" id="cd07067">
    <property type="entry name" value="HP_PGM_like"/>
    <property type="match status" value="1"/>
</dbReference>
<dbReference type="RefSeq" id="WP_073539459.1">
    <property type="nucleotide sequence ID" value="NZ_CP018335.1"/>
</dbReference>
<reference evidence="1 2" key="1">
    <citation type="submission" date="2016-12" db="EMBL/GenBank/DDBJ databases">
        <title>Complete genome sequence of Clostridium kluyveri JZZ isolated from the pit mud of a Chinese flavor liquor-making factory.</title>
        <authorList>
            <person name="Wang Y."/>
        </authorList>
    </citation>
    <scope>NUCLEOTIDE SEQUENCE [LARGE SCALE GENOMIC DNA]</scope>
    <source>
        <strain evidence="1 2">JZZ</strain>
    </source>
</reference>
<proteinExistence type="predicted"/>
<dbReference type="Pfam" id="PF00300">
    <property type="entry name" value="His_Phos_1"/>
    <property type="match status" value="1"/>
</dbReference>
<dbReference type="Gene3D" id="3.40.50.1240">
    <property type="entry name" value="Phosphoglycerate mutase-like"/>
    <property type="match status" value="1"/>
</dbReference>
<evidence type="ECO:0000313" key="1">
    <source>
        <dbReference type="EMBL" id="APM39844.1"/>
    </source>
</evidence>
<dbReference type="InterPro" id="IPR013078">
    <property type="entry name" value="His_Pase_superF_clade-1"/>
</dbReference>
<gene>
    <name evidence="1" type="ORF">BS101_14430</name>
</gene>